<organism evidence="1 2">
    <name type="scientific">Luteibacter rhizovicinus DSM 16549</name>
    <dbReference type="NCBI Taxonomy" id="1440763"/>
    <lineage>
        <taxon>Bacteria</taxon>
        <taxon>Pseudomonadati</taxon>
        <taxon>Pseudomonadota</taxon>
        <taxon>Gammaproteobacteria</taxon>
        <taxon>Lysobacterales</taxon>
        <taxon>Rhodanobacteraceae</taxon>
        <taxon>Luteibacter</taxon>
    </lineage>
</organism>
<name>A0A0G9HB12_9GAMM</name>
<evidence type="ECO:0000313" key="1">
    <source>
        <dbReference type="EMBL" id="APG05608.1"/>
    </source>
</evidence>
<evidence type="ECO:0000313" key="2">
    <source>
        <dbReference type="Proteomes" id="UP000182987"/>
    </source>
</evidence>
<dbReference type="AlphaFoldDB" id="A0A0G9HB12"/>
<protein>
    <submittedName>
        <fullName evidence="1">Uncharacterized protein</fullName>
    </submittedName>
</protein>
<sequence length="359" mass="38965">MPAFQVALQFIEWLTKSWAFLGSVAFALSALYLFEFKTVYAMPVAIVSAPVLAAWPMLFCFVFLGTTALSVCLVSPSAVMWVGMDRQGRRLIDGHRSAKGRRRYNPFGGADLGRSWLAAQFIGVGALLIAMSIYDELPTYARWTAWALGIGGVAAAIFALQGVRRRAKITGLGAWLVGGVALYCLFIQCICATVVFKFAFSLGQHNPTMTDTARWAAGVACSMAVVGAQYFVATRVKHGLRLEVLQQAVFICLAMTAIPLISPPFAARLPAKLLQERDFHGGTCVRLISSSEAVVKDWEGIAGDGPKLASRDLVYVAQMDGYQAKVTLEGPTTTIPVKQVRRVESCLPNDQDTKARQGK</sequence>
<dbReference type="STRING" id="1440763.BJI69_17995"/>
<dbReference type="KEGG" id="lrz:BJI69_17995"/>
<accession>A0A0G9HB12</accession>
<proteinExistence type="predicted"/>
<gene>
    <name evidence="1" type="ORF">BJI69_17995</name>
</gene>
<keyword evidence="2" id="KW-1185">Reference proteome</keyword>
<dbReference type="PATRIC" id="fig|1440763.5.peg.2005"/>
<reference evidence="2" key="1">
    <citation type="submission" date="2016-09" db="EMBL/GenBank/DDBJ databases">
        <authorList>
            <person name="Lysoe E."/>
        </authorList>
    </citation>
    <scope>NUCLEOTIDE SEQUENCE [LARGE SCALE GENOMIC DNA]</scope>
    <source>
        <strain evidence="2">LJ96T</strain>
    </source>
</reference>
<dbReference type="Proteomes" id="UP000182987">
    <property type="component" value="Chromosome"/>
</dbReference>
<dbReference type="EMBL" id="CP017480">
    <property type="protein sequence ID" value="APG05608.1"/>
    <property type="molecule type" value="Genomic_DNA"/>
</dbReference>